<dbReference type="SUPFAM" id="SSF55821">
    <property type="entry name" value="YrdC/RibB"/>
    <property type="match status" value="1"/>
</dbReference>
<keyword evidence="7 9" id="KW-0067">ATP-binding</keyword>
<dbReference type="InterPro" id="IPR006070">
    <property type="entry name" value="Sua5-like_dom"/>
</dbReference>
<sequence length="183" mass="20492">MNIIEISEKLTQNEVVAYPTEAVFGLGCNPFSQSAVEKLLMLKQRPIEKGLILVAPNLDYFRSFIDEDKLNSQHWQKLQKVYDRPTTWVVPAKADIAKFLCGHFNSIAIRVSQHPAIKMLCEQTGFALTSTSANLTGLTPCKTSDEVRLQFGEDFPVLDMSVGTASQPSEIRDLLTDQLFRQG</sequence>
<comment type="function">
    <text evidence="9">Required for the formation of a threonylcarbamoyl group on adenosine at position 37 (t(6)A37) in tRNAs that read codons beginning with adenine. Catalyzes the conversion of L-threonine, HCO(3)(-)/CO(2) and ATP to give threonylcarbamoyl-AMP (TC-AMP) as the acyladenylate intermediate, with the release of diphosphate.</text>
</comment>
<gene>
    <name evidence="11" type="primary">rimN</name>
    <name evidence="9" type="synonym">tsaC</name>
    <name evidence="11" type="ORF">NCTC1659_00691</name>
</gene>
<dbReference type="GO" id="GO:0061710">
    <property type="term" value="F:L-threonylcarbamoyladenylate synthase"/>
    <property type="evidence" value="ECO:0007669"/>
    <property type="project" value="UniProtKB-EC"/>
</dbReference>
<keyword evidence="2 9" id="KW-0963">Cytoplasm</keyword>
<protein>
    <recommendedName>
        <fullName evidence="9">Threonylcarbamoyl-AMP synthase</fullName>
        <shortName evidence="9">TC-AMP synthase</shortName>
        <ecNumber evidence="9">2.7.7.87</ecNumber>
    </recommendedName>
    <alternativeName>
        <fullName evidence="9">L-threonylcarbamoyladenylate synthase</fullName>
    </alternativeName>
    <alternativeName>
        <fullName evidence="9">t(6)A37 threonylcarbamoyladenosine biosynthesis protein TsaC</fullName>
    </alternativeName>
    <alternativeName>
        <fullName evidence="9">tRNA threonylcarbamoyladenosine biosynthesis protein TsaC</fullName>
    </alternativeName>
</protein>
<dbReference type="GO" id="GO:0003725">
    <property type="term" value="F:double-stranded RNA binding"/>
    <property type="evidence" value="ECO:0007669"/>
    <property type="project" value="InterPro"/>
</dbReference>
<keyword evidence="4 9" id="KW-0819">tRNA processing</keyword>
<evidence type="ECO:0000313" key="11">
    <source>
        <dbReference type="EMBL" id="STO59442.1"/>
    </source>
</evidence>
<dbReference type="RefSeq" id="WP_172459650.1">
    <property type="nucleotide sequence ID" value="NZ_MUXZ01000017.1"/>
</dbReference>
<evidence type="ECO:0000256" key="1">
    <source>
        <dbReference type="ARBA" id="ARBA00004496"/>
    </source>
</evidence>
<keyword evidence="6 9" id="KW-0547">Nucleotide-binding</keyword>
<reference evidence="11 12" key="1">
    <citation type="submission" date="2018-06" db="EMBL/GenBank/DDBJ databases">
        <authorList>
            <consortium name="Pathogen Informatics"/>
            <person name="Doyle S."/>
        </authorList>
    </citation>
    <scope>NUCLEOTIDE SEQUENCE [LARGE SCALE GENOMIC DNA]</scope>
    <source>
        <strain evidence="11 12">NCTC1659</strain>
    </source>
</reference>
<evidence type="ECO:0000256" key="3">
    <source>
        <dbReference type="ARBA" id="ARBA00022679"/>
    </source>
</evidence>
<dbReference type="PROSITE" id="PS51163">
    <property type="entry name" value="YRDC"/>
    <property type="match status" value="1"/>
</dbReference>
<dbReference type="GO" id="GO:0002949">
    <property type="term" value="P:tRNA threonylcarbamoyladenosine modification"/>
    <property type="evidence" value="ECO:0007669"/>
    <property type="project" value="UniProtKB-UniRule"/>
</dbReference>
<dbReference type="GO" id="GO:0005524">
    <property type="term" value="F:ATP binding"/>
    <property type="evidence" value="ECO:0007669"/>
    <property type="project" value="UniProtKB-UniRule"/>
</dbReference>
<evidence type="ECO:0000256" key="5">
    <source>
        <dbReference type="ARBA" id="ARBA00022695"/>
    </source>
</evidence>
<evidence type="ECO:0000256" key="6">
    <source>
        <dbReference type="ARBA" id="ARBA00022741"/>
    </source>
</evidence>
<evidence type="ECO:0000259" key="10">
    <source>
        <dbReference type="PROSITE" id="PS51163"/>
    </source>
</evidence>
<keyword evidence="3 9" id="KW-0808">Transferase</keyword>
<dbReference type="InterPro" id="IPR023535">
    <property type="entry name" value="TC-AMP_synthase"/>
</dbReference>
<dbReference type="GO" id="GO:0000049">
    <property type="term" value="F:tRNA binding"/>
    <property type="evidence" value="ECO:0007669"/>
    <property type="project" value="TreeGrafter"/>
</dbReference>
<dbReference type="InterPro" id="IPR050156">
    <property type="entry name" value="TC-AMP_synthase_SUA5"/>
</dbReference>
<comment type="subcellular location">
    <subcellularLocation>
        <location evidence="1 9">Cytoplasm</location>
    </subcellularLocation>
</comment>
<evidence type="ECO:0000313" key="12">
    <source>
        <dbReference type="Proteomes" id="UP000254329"/>
    </source>
</evidence>
<feature type="domain" description="YrdC-like" evidence="10">
    <location>
        <begin position="1"/>
        <end position="183"/>
    </location>
</feature>
<dbReference type="GO" id="GO:0006450">
    <property type="term" value="P:regulation of translational fidelity"/>
    <property type="evidence" value="ECO:0007669"/>
    <property type="project" value="TreeGrafter"/>
</dbReference>
<dbReference type="FunFam" id="3.90.870.10:FF:000004">
    <property type="entry name" value="Threonylcarbamoyl-AMP synthase"/>
    <property type="match status" value="1"/>
</dbReference>
<comment type="catalytic activity">
    <reaction evidence="8 9">
        <text>L-threonine + hydrogencarbonate + ATP = L-threonylcarbamoyladenylate + diphosphate + H2O</text>
        <dbReference type="Rhea" id="RHEA:36407"/>
        <dbReference type="ChEBI" id="CHEBI:15377"/>
        <dbReference type="ChEBI" id="CHEBI:17544"/>
        <dbReference type="ChEBI" id="CHEBI:30616"/>
        <dbReference type="ChEBI" id="CHEBI:33019"/>
        <dbReference type="ChEBI" id="CHEBI:57926"/>
        <dbReference type="ChEBI" id="CHEBI:73682"/>
        <dbReference type="EC" id="2.7.7.87"/>
    </reaction>
</comment>
<dbReference type="AlphaFoldDB" id="A0A377HSQ8"/>
<dbReference type="Gene3D" id="3.90.870.10">
    <property type="entry name" value="DHBP synthase"/>
    <property type="match status" value="1"/>
</dbReference>
<evidence type="ECO:0000256" key="2">
    <source>
        <dbReference type="ARBA" id="ARBA00022490"/>
    </source>
</evidence>
<proteinExistence type="inferred from homology"/>
<name>A0A377HSQ8_9PAST</name>
<dbReference type="PANTHER" id="PTHR17490:SF18">
    <property type="entry name" value="THREONYLCARBAMOYL-AMP SYNTHASE"/>
    <property type="match status" value="1"/>
</dbReference>
<dbReference type="InterPro" id="IPR017945">
    <property type="entry name" value="DHBP_synth_RibB-like_a/b_dom"/>
</dbReference>
<accession>A0A377HSQ8</accession>
<evidence type="ECO:0000256" key="9">
    <source>
        <dbReference type="HAMAP-Rule" id="MF_01852"/>
    </source>
</evidence>
<dbReference type="Pfam" id="PF01300">
    <property type="entry name" value="Sua5_yciO_yrdC"/>
    <property type="match status" value="1"/>
</dbReference>
<comment type="similarity">
    <text evidence="9">Belongs to the SUA5 family. TsaC subfamily.</text>
</comment>
<dbReference type="PANTHER" id="PTHR17490">
    <property type="entry name" value="SUA5"/>
    <property type="match status" value="1"/>
</dbReference>
<evidence type="ECO:0000256" key="7">
    <source>
        <dbReference type="ARBA" id="ARBA00022840"/>
    </source>
</evidence>
<evidence type="ECO:0000256" key="8">
    <source>
        <dbReference type="ARBA" id="ARBA00048366"/>
    </source>
</evidence>
<dbReference type="EMBL" id="UGHF01000001">
    <property type="protein sequence ID" value="STO59442.1"/>
    <property type="molecule type" value="Genomic_DNA"/>
</dbReference>
<dbReference type="EC" id="2.7.7.87" evidence="9"/>
<dbReference type="GO" id="GO:0005737">
    <property type="term" value="C:cytoplasm"/>
    <property type="evidence" value="ECO:0007669"/>
    <property type="project" value="UniProtKB-SubCell"/>
</dbReference>
<keyword evidence="12" id="KW-1185">Reference proteome</keyword>
<organism evidence="11 12">
    <name type="scientific">Canicola haemoglobinophilus</name>
    <dbReference type="NCBI Taxonomy" id="733"/>
    <lineage>
        <taxon>Bacteria</taxon>
        <taxon>Pseudomonadati</taxon>
        <taxon>Pseudomonadota</taxon>
        <taxon>Gammaproteobacteria</taxon>
        <taxon>Pasteurellales</taxon>
        <taxon>Pasteurellaceae</taxon>
        <taxon>Canicola</taxon>
    </lineage>
</organism>
<keyword evidence="5 9" id="KW-0548">Nucleotidyltransferase</keyword>
<dbReference type="HAMAP" id="MF_01852">
    <property type="entry name" value="TsaC"/>
    <property type="match status" value="1"/>
</dbReference>
<evidence type="ECO:0000256" key="4">
    <source>
        <dbReference type="ARBA" id="ARBA00022694"/>
    </source>
</evidence>
<dbReference type="Proteomes" id="UP000254329">
    <property type="component" value="Unassembled WGS sequence"/>
</dbReference>